<dbReference type="SUPFAM" id="SSF49452">
    <property type="entry name" value="Starch-binding domain-like"/>
    <property type="match status" value="1"/>
</dbReference>
<protein>
    <recommendedName>
        <fullName evidence="3">Carboxypeptidase regulatory-like domain-containing protein</fullName>
    </recommendedName>
</protein>
<evidence type="ECO:0008006" key="3">
    <source>
        <dbReference type="Google" id="ProtNLM"/>
    </source>
</evidence>
<gene>
    <name evidence="1" type="ORF">GTO89_14875</name>
</gene>
<accession>A0A845LN54</accession>
<dbReference type="OrthoDB" id="2380855at2"/>
<evidence type="ECO:0000313" key="2">
    <source>
        <dbReference type="Proteomes" id="UP000471031"/>
    </source>
</evidence>
<keyword evidence="2" id="KW-1185">Reference proteome</keyword>
<reference evidence="1 2" key="1">
    <citation type="submission" date="2020-01" db="EMBL/GenBank/DDBJ databases">
        <title>Whole genome sequence of Heliobacterium gestii DSM 11169.</title>
        <authorList>
            <person name="Kyndt J.A."/>
            <person name="Meyer T.E."/>
        </authorList>
    </citation>
    <scope>NUCLEOTIDE SEQUENCE [LARGE SCALE GENOMIC DNA]</scope>
    <source>
        <strain evidence="1 2">DSM 11169</strain>
    </source>
</reference>
<proteinExistence type="predicted"/>
<sequence>MRTLTMRLGAPVSVVVELLDDFTAEPPAQGDIKVLLQGYPVNAIAKSAGQYVFTNLPDGSYELEVRSTHYLHCQTQITVGSLDPKHPVVSLLLKPAPNYSFPSGATLLRARVVDVAGQAIPDVGVRGTVLSGNGARARLVPANGNGEERSGTIEYRLMHVLGRIIPGDIYLLRSKEDGCEEYNQVKGYLRDNRSITFYQPFSHSYGPGALLLPCVETRTDQRGEVVVYFRHPSVRRFEGQIELKYGQQVISEKVTLEDGGTIKLCKSITESLS</sequence>
<dbReference type="GO" id="GO:0030246">
    <property type="term" value="F:carbohydrate binding"/>
    <property type="evidence" value="ECO:0007669"/>
    <property type="project" value="InterPro"/>
</dbReference>
<dbReference type="AlphaFoldDB" id="A0A845LN54"/>
<dbReference type="InterPro" id="IPR013784">
    <property type="entry name" value="Carb-bd-like_fold"/>
</dbReference>
<comment type="caution">
    <text evidence="1">The sequence shown here is derived from an EMBL/GenBank/DDBJ whole genome shotgun (WGS) entry which is preliminary data.</text>
</comment>
<organism evidence="1 2">
    <name type="scientific">Heliomicrobium gestii</name>
    <name type="common">Heliobacterium gestii</name>
    <dbReference type="NCBI Taxonomy" id="2699"/>
    <lineage>
        <taxon>Bacteria</taxon>
        <taxon>Bacillati</taxon>
        <taxon>Bacillota</taxon>
        <taxon>Clostridia</taxon>
        <taxon>Eubacteriales</taxon>
        <taxon>Heliobacteriaceae</taxon>
        <taxon>Heliomicrobium</taxon>
    </lineage>
</organism>
<dbReference type="RefSeq" id="WP_161262879.1">
    <property type="nucleotide sequence ID" value="NZ_JAFBDC010000014.1"/>
</dbReference>
<dbReference type="EMBL" id="WXEX01000014">
    <property type="protein sequence ID" value="MZP44316.1"/>
    <property type="molecule type" value="Genomic_DNA"/>
</dbReference>
<name>A0A845LN54_HELGE</name>
<evidence type="ECO:0000313" key="1">
    <source>
        <dbReference type="EMBL" id="MZP44316.1"/>
    </source>
</evidence>
<dbReference type="Proteomes" id="UP000471031">
    <property type="component" value="Unassembled WGS sequence"/>
</dbReference>
<dbReference type="Gene3D" id="2.60.40.1120">
    <property type="entry name" value="Carboxypeptidase-like, regulatory domain"/>
    <property type="match status" value="1"/>
</dbReference>